<feature type="domain" description="OmpR/PhoB-type" evidence="5">
    <location>
        <begin position="20"/>
        <end position="93"/>
    </location>
</feature>
<dbReference type="Pfam" id="PF03704">
    <property type="entry name" value="BTAD"/>
    <property type="match status" value="1"/>
</dbReference>
<dbReference type="SMART" id="SM00862">
    <property type="entry name" value="Trans_reg_C"/>
    <property type="match status" value="1"/>
</dbReference>
<dbReference type="GO" id="GO:0000160">
    <property type="term" value="P:phosphorelay signal transduction system"/>
    <property type="evidence" value="ECO:0007669"/>
    <property type="project" value="InterPro"/>
</dbReference>
<dbReference type="PANTHER" id="PTHR35807:SF1">
    <property type="entry name" value="TRANSCRIPTIONAL REGULATOR REDD"/>
    <property type="match status" value="1"/>
</dbReference>
<dbReference type="SUPFAM" id="SSF46894">
    <property type="entry name" value="C-terminal effector domain of the bipartite response regulators"/>
    <property type="match status" value="1"/>
</dbReference>
<dbReference type="PANTHER" id="PTHR35807">
    <property type="entry name" value="TRANSCRIPTIONAL REGULATOR REDD-RELATED"/>
    <property type="match status" value="1"/>
</dbReference>
<dbReference type="GO" id="GO:0043531">
    <property type="term" value="F:ADP binding"/>
    <property type="evidence" value="ECO:0007669"/>
    <property type="project" value="InterPro"/>
</dbReference>
<dbReference type="InterPro" id="IPR005158">
    <property type="entry name" value="BTAD"/>
</dbReference>
<evidence type="ECO:0008006" key="9">
    <source>
        <dbReference type="Google" id="ProtNLM"/>
    </source>
</evidence>
<keyword evidence="8" id="KW-1185">Reference proteome</keyword>
<evidence type="ECO:0000256" key="4">
    <source>
        <dbReference type="ARBA" id="ARBA00023163"/>
    </source>
</evidence>
<comment type="similarity">
    <text evidence="1">Belongs to the AfsR/DnrI/RedD regulatory family.</text>
</comment>
<dbReference type="InterPro" id="IPR001867">
    <property type="entry name" value="OmpR/PhoB-type_DNA-bd"/>
</dbReference>
<evidence type="ECO:0000256" key="3">
    <source>
        <dbReference type="ARBA" id="ARBA00023125"/>
    </source>
</evidence>
<sequence length="599" mass="64298">MIVLEPYLRLLGPFELVHQGRPVPVGGPVAQAILAALSYAPDTKVLPGRLIAMVWGNRDAVTVDNLYHFVSRLRRALAPAGLRIVGHRPGYRLPVSAAQVDAVRFEELLRSAQALRDTDPDQAARRLRAALQLWRGTSALDNLNQRGIRRIADALDVRRLDAEEDLADLELGRGRPELVLDRLRTLAVTHPERPRLAAALIRALHATGRLDQARRALAEAEHAAGRDGAHPALAHARRVVSGGPRFHPPACGAVGVPGAVPFQLPADTIHFTGRAHDLARMLALWPAGDGEPAPGTVVVSAVRGMAGIGKTALAVHAAHRLAPRFADGVLFADLRGFTPDADPVPPTGALDHLLRGLGVPGPQIPPGLDARATLYRTVLAGRRVLIVLDNAADEAQVRPLIPSAPGCLVLITSRRHLAGLDDATHLALRVLPRAEAAALFRALAGDRATAADRDSVERIVALCGHLPLAIRITAARLRLGHATNPAKLLAELADELGAHRRLSWFSDGDRSVLAALAVSYRHLTAPQQHAFRLLGLHPGADIDPHALAALADTTPDHAQRLLDELHAASLTDQPAYRRYTLHELVATYVTQLADEEWGT</sequence>
<evidence type="ECO:0000313" key="7">
    <source>
        <dbReference type="EMBL" id="GLY71498.1"/>
    </source>
</evidence>
<keyword evidence="3" id="KW-0238">DNA-binding</keyword>
<evidence type="ECO:0000313" key="8">
    <source>
        <dbReference type="Proteomes" id="UP001165136"/>
    </source>
</evidence>
<dbReference type="SUPFAM" id="SSF48452">
    <property type="entry name" value="TPR-like"/>
    <property type="match status" value="1"/>
</dbReference>
<keyword evidence="2" id="KW-0805">Transcription regulation</keyword>
<keyword evidence="4" id="KW-0804">Transcription</keyword>
<dbReference type="AlphaFoldDB" id="A0A9W6VH34"/>
<evidence type="ECO:0000256" key="1">
    <source>
        <dbReference type="ARBA" id="ARBA00005820"/>
    </source>
</evidence>
<comment type="caution">
    <text evidence="7">The sequence shown here is derived from an EMBL/GenBank/DDBJ whole genome shotgun (WGS) entry which is preliminary data.</text>
</comment>
<dbReference type="RefSeq" id="WP_285491321.1">
    <property type="nucleotide sequence ID" value="NZ_BSTI01000038.1"/>
</dbReference>
<dbReference type="InterPro" id="IPR051677">
    <property type="entry name" value="AfsR-DnrI-RedD_regulator"/>
</dbReference>
<dbReference type="PRINTS" id="PR00364">
    <property type="entry name" value="DISEASERSIST"/>
</dbReference>
<dbReference type="SUPFAM" id="SSF52540">
    <property type="entry name" value="P-loop containing nucleoside triphosphate hydrolases"/>
    <property type="match status" value="1"/>
</dbReference>
<dbReference type="InterPro" id="IPR036388">
    <property type="entry name" value="WH-like_DNA-bd_sf"/>
</dbReference>
<dbReference type="EMBL" id="BSTI01000038">
    <property type="protein sequence ID" value="GLY71498.1"/>
    <property type="molecule type" value="Genomic_DNA"/>
</dbReference>
<accession>A0A9W6VH34</accession>
<evidence type="ECO:0000256" key="2">
    <source>
        <dbReference type="ARBA" id="ARBA00023015"/>
    </source>
</evidence>
<dbReference type="InterPro" id="IPR027417">
    <property type="entry name" value="P-loop_NTPase"/>
</dbReference>
<dbReference type="Gene3D" id="1.25.40.10">
    <property type="entry name" value="Tetratricopeptide repeat domain"/>
    <property type="match status" value="1"/>
</dbReference>
<dbReference type="SMART" id="SM01043">
    <property type="entry name" value="BTAD"/>
    <property type="match status" value="1"/>
</dbReference>
<evidence type="ECO:0000259" key="5">
    <source>
        <dbReference type="SMART" id="SM00862"/>
    </source>
</evidence>
<gene>
    <name evidence="7" type="ORF">Atai01_81170</name>
</gene>
<reference evidence="7" key="1">
    <citation type="submission" date="2023-03" db="EMBL/GenBank/DDBJ databases">
        <title>Amycolatopsis taiwanensis NBRC 103393.</title>
        <authorList>
            <person name="Ichikawa N."/>
            <person name="Sato H."/>
            <person name="Tonouchi N."/>
        </authorList>
    </citation>
    <scope>NUCLEOTIDE SEQUENCE</scope>
    <source>
        <strain evidence="7">NBRC 103393</strain>
    </source>
</reference>
<dbReference type="Proteomes" id="UP001165136">
    <property type="component" value="Unassembled WGS sequence"/>
</dbReference>
<dbReference type="Gene3D" id="3.40.50.300">
    <property type="entry name" value="P-loop containing nucleotide triphosphate hydrolases"/>
    <property type="match status" value="1"/>
</dbReference>
<feature type="domain" description="Bacterial transcriptional activator" evidence="6">
    <location>
        <begin position="100"/>
        <end position="238"/>
    </location>
</feature>
<organism evidence="7 8">
    <name type="scientific">Amycolatopsis taiwanensis</name>
    <dbReference type="NCBI Taxonomy" id="342230"/>
    <lineage>
        <taxon>Bacteria</taxon>
        <taxon>Bacillati</taxon>
        <taxon>Actinomycetota</taxon>
        <taxon>Actinomycetes</taxon>
        <taxon>Pseudonocardiales</taxon>
        <taxon>Pseudonocardiaceae</taxon>
        <taxon>Amycolatopsis</taxon>
    </lineage>
</organism>
<name>A0A9W6VH34_9PSEU</name>
<dbReference type="GO" id="GO:0006355">
    <property type="term" value="P:regulation of DNA-templated transcription"/>
    <property type="evidence" value="ECO:0007669"/>
    <property type="project" value="InterPro"/>
</dbReference>
<dbReference type="Gene3D" id="1.10.10.10">
    <property type="entry name" value="Winged helix-like DNA-binding domain superfamily/Winged helix DNA-binding domain"/>
    <property type="match status" value="2"/>
</dbReference>
<dbReference type="InterPro" id="IPR011990">
    <property type="entry name" value="TPR-like_helical_dom_sf"/>
</dbReference>
<protein>
    <recommendedName>
        <fullName evidence="9">OmpR/PhoB-type domain-containing protein</fullName>
    </recommendedName>
</protein>
<proteinExistence type="inferred from homology"/>
<evidence type="ECO:0000259" key="6">
    <source>
        <dbReference type="SMART" id="SM01043"/>
    </source>
</evidence>
<dbReference type="GO" id="GO:0003677">
    <property type="term" value="F:DNA binding"/>
    <property type="evidence" value="ECO:0007669"/>
    <property type="project" value="UniProtKB-KW"/>
</dbReference>
<dbReference type="InterPro" id="IPR016032">
    <property type="entry name" value="Sig_transdc_resp-reg_C-effctor"/>
</dbReference>